<gene>
    <name evidence="1" type="ORF">ERS852498_00348</name>
</gene>
<accession>A0A174HCQ6</accession>
<reference evidence="1 2" key="1">
    <citation type="submission" date="2015-09" db="EMBL/GenBank/DDBJ databases">
        <authorList>
            <consortium name="Pathogen Informatics"/>
        </authorList>
    </citation>
    <scope>NUCLEOTIDE SEQUENCE [LARGE SCALE GENOMIC DNA]</scope>
    <source>
        <strain evidence="1 2">2789STDY5834885</strain>
    </source>
</reference>
<evidence type="ECO:0000313" key="1">
    <source>
        <dbReference type="EMBL" id="CUO72682.1"/>
    </source>
</evidence>
<dbReference type="Proteomes" id="UP000095709">
    <property type="component" value="Unassembled WGS sequence"/>
</dbReference>
<proteinExistence type="predicted"/>
<evidence type="ECO:0000313" key="2">
    <source>
        <dbReference type="Proteomes" id="UP000095709"/>
    </source>
</evidence>
<dbReference type="AlphaFoldDB" id="A0A174HCQ6"/>
<dbReference type="EMBL" id="CZAL01000001">
    <property type="protein sequence ID" value="CUO72682.1"/>
    <property type="molecule type" value="Genomic_DNA"/>
</dbReference>
<organism evidence="1 2">
    <name type="scientific">Fusicatenibacter saccharivorans</name>
    <dbReference type="NCBI Taxonomy" id="1150298"/>
    <lineage>
        <taxon>Bacteria</taxon>
        <taxon>Bacillati</taxon>
        <taxon>Bacillota</taxon>
        <taxon>Clostridia</taxon>
        <taxon>Lachnospirales</taxon>
        <taxon>Lachnospiraceae</taxon>
        <taxon>Fusicatenibacter</taxon>
    </lineage>
</organism>
<name>A0A174HCQ6_9FIRM</name>
<protein>
    <submittedName>
        <fullName evidence="1">Uncharacterized protein</fullName>
    </submittedName>
</protein>
<sequence>MMKILLLIKQTFCTAINSLLTYYKKNGYSYEYVKFVAELDHHDVPTFKNDLEWLYDGFFWRSTMAKYM</sequence>